<dbReference type="Pfam" id="PF13400">
    <property type="entry name" value="Tad"/>
    <property type="match status" value="1"/>
</dbReference>
<dbReference type="CDD" id="cd00198">
    <property type="entry name" value="vWFA"/>
    <property type="match status" value="1"/>
</dbReference>
<dbReference type="Gene3D" id="3.40.50.410">
    <property type="entry name" value="von Willebrand factor, type A domain"/>
    <property type="match status" value="1"/>
</dbReference>
<keyword evidence="1" id="KW-0472">Membrane</keyword>
<dbReference type="InterPro" id="IPR002035">
    <property type="entry name" value="VWF_A"/>
</dbReference>
<dbReference type="SUPFAM" id="SSF53300">
    <property type="entry name" value="vWA-like"/>
    <property type="match status" value="1"/>
</dbReference>
<protein>
    <submittedName>
        <fullName evidence="3">VWA domain-containing protein</fullName>
    </submittedName>
</protein>
<dbReference type="Pfam" id="PF13519">
    <property type="entry name" value="VWA_2"/>
    <property type="match status" value="1"/>
</dbReference>
<dbReference type="AlphaFoldDB" id="A0A5C4NWM7"/>
<organism evidence="3 4">
    <name type="scientific">Janthinobacterium lividum</name>
    <dbReference type="NCBI Taxonomy" id="29581"/>
    <lineage>
        <taxon>Bacteria</taxon>
        <taxon>Pseudomonadati</taxon>
        <taxon>Pseudomonadota</taxon>
        <taxon>Betaproteobacteria</taxon>
        <taxon>Burkholderiales</taxon>
        <taxon>Oxalobacteraceae</taxon>
        <taxon>Janthinobacterium</taxon>
    </lineage>
</organism>
<evidence type="ECO:0000256" key="1">
    <source>
        <dbReference type="SAM" id="Phobius"/>
    </source>
</evidence>
<gene>
    <name evidence="3" type="ORF">FHI69_13755</name>
</gene>
<evidence type="ECO:0000259" key="2">
    <source>
        <dbReference type="PROSITE" id="PS50234"/>
    </source>
</evidence>
<dbReference type="PROSITE" id="PS50234">
    <property type="entry name" value="VWFA"/>
    <property type="match status" value="1"/>
</dbReference>
<proteinExistence type="predicted"/>
<accession>A0A5C4NWM7</accession>
<feature type="transmembrane region" description="Helical" evidence="1">
    <location>
        <begin position="12"/>
        <end position="39"/>
    </location>
</feature>
<dbReference type="InterPro" id="IPR028087">
    <property type="entry name" value="Tad_N"/>
</dbReference>
<keyword evidence="1" id="KW-0812">Transmembrane</keyword>
<feature type="domain" description="VWFA" evidence="2">
    <location>
        <begin position="143"/>
        <end position="255"/>
    </location>
</feature>
<dbReference type="SMART" id="SM00327">
    <property type="entry name" value="VWA"/>
    <property type="match status" value="1"/>
</dbReference>
<keyword evidence="1" id="KW-1133">Transmembrane helix</keyword>
<comment type="caution">
    <text evidence="3">The sequence shown here is derived from an EMBL/GenBank/DDBJ whole genome shotgun (WGS) entry which is preliminary data.</text>
</comment>
<evidence type="ECO:0000313" key="3">
    <source>
        <dbReference type="EMBL" id="TNC76619.1"/>
    </source>
</evidence>
<dbReference type="Proteomes" id="UP000305681">
    <property type="component" value="Unassembled WGS sequence"/>
</dbReference>
<dbReference type="RefSeq" id="WP_139090943.1">
    <property type="nucleotide sequence ID" value="NZ_VDGE01000004.1"/>
</dbReference>
<evidence type="ECO:0000313" key="4">
    <source>
        <dbReference type="Proteomes" id="UP000305681"/>
    </source>
</evidence>
<dbReference type="EMBL" id="VDGE01000004">
    <property type="protein sequence ID" value="TNC76619.1"/>
    <property type="molecule type" value="Genomic_DNA"/>
</dbReference>
<sequence length="454" mass="48684">MRIPHKRQDGQVLIMVALSAVVLIASVGLAVDSALGYFVKAKLNAAVDSASLAAARGVTAGSSEEDQRANARQSAREFFDINYPDQFLLSTPTLNPVGVTFDKGTVTIDVSATASLPVSLMGVLGFKTLNVAASAQTIRKDLDMVLVMDTSGSLKNNADAVRAAGKSFLNKFNSTVDRVGLLHFASGAQLDLPIKTSDRGFDRTQAGNAINGYKFEGGTNYSEGMWNAQDQLNSISQNNRSSLRVIVFFSDGSPSAFSSYFFPATTGNCTKAGALAVYDDLPSSGFATDGLYRINASSTKLAPETYCTRNLISELPTWYNAHNLPAQADDPTAREFPIVTTTPRAVSKDMSTRKLQWTNMHRASRNLAEAMASKARLENTYIFTLGMGAALKAKAGPDNEIGEDLLRCMANTADAPNRCRKPAEPVGLYCYAATDSDLSPCFTRLASAILRISK</sequence>
<name>A0A5C4NWM7_9BURK</name>
<reference evidence="3 4" key="1">
    <citation type="submission" date="2019-06" db="EMBL/GenBank/DDBJ databases">
        <title>Genome sequence of Janthinobacterium lividum UCD_MED1.</title>
        <authorList>
            <person name="De Leon M.E."/>
            <person name="Jospin G."/>
        </authorList>
    </citation>
    <scope>NUCLEOTIDE SEQUENCE [LARGE SCALE GENOMIC DNA]</scope>
    <source>
        <strain evidence="3 4">UCD_MED1</strain>
    </source>
</reference>
<dbReference type="InterPro" id="IPR036465">
    <property type="entry name" value="vWFA_dom_sf"/>
</dbReference>